<dbReference type="AlphaFoldDB" id="A0A1R3ISZ5"/>
<organism evidence="1 2">
    <name type="scientific">Corchorus capsularis</name>
    <name type="common">Jute</name>
    <dbReference type="NCBI Taxonomy" id="210143"/>
    <lineage>
        <taxon>Eukaryota</taxon>
        <taxon>Viridiplantae</taxon>
        <taxon>Streptophyta</taxon>
        <taxon>Embryophyta</taxon>
        <taxon>Tracheophyta</taxon>
        <taxon>Spermatophyta</taxon>
        <taxon>Magnoliopsida</taxon>
        <taxon>eudicotyledons</taxon>
        <taxon>Gunneridae</taxon>
        <taxon>Pentapetalae</taxon>
        <taxon>rosids</taxon>
        <taxon>malvids</taxon>
        <taxon>Malvales</taxon>
        <taxon>Malvaceae</taxon>
        <taxon>Grewioideae</taxon>
        <taxon>Apeibeae</taxon>
        <taxon>Corchorus</taxon>
    </lineage>
</organism>
<evidence type="ECO:0000313" key="2">
    <source>
        <dbReference type="Proteomes" id="UP000188268"/>
    </source>
</evidence>
<sequence length="111" mass="12053">MENIKKSWSPPLPPSPVRTCLCSPSKHPGAFRCHRHKNLGTVSSSKSMAVVVAGTLVTLTTPSNAKLMKEFLNKILTRSSSHSLQSRSNFQQKPSRFCPANTSVNGVAVFS</sequence>
<evidence type="ECO:0000313" key="1">
    <source>
        <dbReference type="EMBL" id="OMO85684.1"/>
    </source>
</evidence>
<dbReference type="Gramene" id="OMO85684">
    <property type="protein sequence ID" value="OMO85684"/>
    <property type="gene ID" value="CCACVL1_10046"/>
</dbReference>
<name>A0A1R3ISZ5_COCAP</name>
<protein>
    <submittedName>
        <fullName evidence="1">Uncharacterized protein</fullName>
    </submittedName>
</protein>
<reference evidence="1 2" key="1">
    <citation type="submission" date="2013-09" db="EMBL/GenBank/DDBJ databases">
        <title>Corchorus capsularis genome sequencing.</title>
        <authorList>
            <person name="Alam M."/>
            <person name="Haque M.S."/>
            <person name="Islam M.S."/>
            <person name="Emdad E.M."/>
            <person name="Islam M.M."/>
            <person name="Ahmed B."/>
            <person name="Halim A."/>
            <person name="Hossen Q.M.M."/>
            <person name="Hossain M.Z."/>
            <person name="Ahmed R."/>
            <person name="Khan M.M."/>
            <person name="Islam R."/>
            <person name="Rashid M.M."/>
            <person name="Khan S.A."/>
            <person name="Rahman M.S."/>
            <person name="Alam M."/>
        </authorList>
    </citation>
    <scope>NUCLEOTIDE SEQUENCE [LARGE SCALE GENOMIC DNA]</scope>
    <source>
        <strain evidence="2">cv. CVL-1</strain>
        <tissue evidence="1">Whole seedling</tissue>
    </source>
</reference>
<gene>
    <name evidence="1" type="ORF">CCACVL1_10046</name>
</gene>
<proteinExistence type="predicted"/>
<keyword evidence="2" id="KW-1185">Reference proteome</keyword>
<accession>A0A1R3ISZ5</accession>
<dbReference type="Proteomes" id="UP000188268">
    <property type="component" value="Unassembled WGS sequence"/>
</dbReference>
<comment type="caution">
    <text evidence="1">The sequence shown here is derived from an EMBL/GenBank/DDBJ whole genome shotgun (WGS) entry which is preliminary data.</text>
</comment>
<dbReference type="EMBL" id="AWWV01009571">
    <property type="protein sequence ID" value="OMO85684.1"/>
    <property type="molecule type" value="Genomic_DNA"/>
</dbReference>